<dbReference type="EnsemblMetazoa" id="AMEC015029-RA">
    <property type="protein sequence ID" value="AMEC015029-PA"/>
    <property type="gene ID" value="AMEC015029"/>
</dbReference>
<dbReference type="Proteomes" id="UP000075902">
    <property type="component" value="Unassembled WGS sequence"/>
</dbReference>
<dbReference type="STRING" id="34690.A0A182U6Y4"/>
<keyword evidence="4 10" id="KW-0812">Transmembrane</keyword>
<name>A0A182U6Y4_9DIPT</name>
<dbReference type="PANTHER" id="PTHR21137">
    <property type="entry name" value="ODORANT RECEPTOR"/>
    <property type="match status" value="1"/>
</dbReference>
<dbReference type="GO" id="GO:0007165">
    <property type="term" value="P:signal transduction"/>
    <property type="evidence" value="ECO:0007669"/>
    <property type="project" value="UniProtKB-KW"/>
</dbReference>
<reference evidence="12" key="1">
    <citation type="submission" date="2014-01" db="EMBL/GenBank/DDBJ databases">
        <title>The Genome Sequence of Anopheles melas CM1001059_A (V2).</title>
        <authorList>
            <consortium name="The Broad Institute Genomics Platform"/>
            <person name="Neafsey D.E."/>
            <person name="Besansky N."/>
            <person name="Howell P."/>
            <person name="Walton C."/>
            <person name="Young S.K."/>
            <person name="Zeng Q."/>
            <person name="Gargeya S."/>
            <person name="Fitzgerald M."/>
            <person name="Haas B."/>
            <person name="Abouelleil A."/>
            <person name="Allen A.W."/>
            <person name="Alvarado L."/>
            <person name="Arachchi H.M."/>
            <person name="Berlin A.M."/>
            <person name="Chapman S.B."/>
            <person name="Gainer-Dewar J."/>
            <person name="Goldberg J."/>
            <person name="Griggs A."/>
            <person name="Gujja S."/>
            <person name="Hansen M."/>
            <person name="Howarth C."/>
            <person name="Imamovic A."/>
            <person name="Ireland A."/>
            <person name="Larimer J."/>
            <person name="McCowan C."/>
            <person name="Murphy C."/>
            <person name="Pearson M."/>
            <person name="Poon T.W."/>
            <person name="Priest M."/>
            <person name="Roberts A."/>
            <person name="Saif S."/>
            <person name="Shea T."/>
            <person name="Sisk P."/>
            <person name="Sykes S."/>
            <person name="Wortman J."/>
            <person name="Nusbaum C."/>
            <person name="Birren B."/>
        </authorList>
    </citation>
    <scope>NUCLEOTIDE SEQUENCE [LARGE SCALE GENOMIC DNA]</scope>
    <source>
        <strain evidence="12">CM1001059</strain>
    </source>
</reference>
<keyword evidence="9" id="KW-0807">Transducer</keyword>
<evidence type="ECO:0000256" key="1">
    <source>
        <dbReference type="ARBA" id="ARBA00004651"/>
    </source>
</evidence>
<feature type="transmembrane region" description="Helical" evidence="10">
    <location>
        <begin position="187"/>
        <end position="205"/>
    </location>
</feature>
<keyword evidence="8" id="KW-0675">Receptor</keyword>
<keyword evidence="6 10" id="KW-1133">Transmembrane helix</keyword>
<proteinExistence type="predicted"/>
<dbReference type="GO" id="GO:0004984">
    <property type="term" value="F:olfactory receptor activity"/>
    <property type="evidence" value="ECO:0007669"/>
    <property type="project" value="InterPro"/>
</dbReference>
<accession>A0A182U6Y4</accession>
<evidence type="ECO:0000256" key="7">
    <source>
        <dbReference type="ARBA" id="ARBA00023136"/>
    </source>
</evidence>
<dbReference type="Pfam" id="PF02949">
    <property type="entry name" value="7tm_6"/>
    <property type="match status" value="1"/>
</dbReference>
<feature type="transmembrane region" description="Helical" evidence="10">
    <location>
        <begin position="95"/>
        <end position="114"/>
    </location>
</feature>
<keyword evidence="12" id="KW-1185">Reference proteome</keyword>
<dbReference type="VEuPathDB" id="VectorBase:AMEC015029"/>
<reference evidence="11" key="2">
    <citation type="submission" date="2020-05" db="UniProtKB">
        <authorList>
            <consortium name="EnsemblMetazoa"/>
        </authorList>
    </citation>
    <scope>IDENTIFICATION</scope>
    <source>
        <strain evidence="11">CM1001059</strain>
    </source>
</reference>
<protein>
    <recommendedName>
        <fullName evidence="13">Odorant receptor</fullName>
    </recommendedName>
</protein>
<feature type="transmembrane region" description="Helical" evidence="10">
    <location>
        <begin position="28"/>
        <end position="47"/>
    </location>
</feature>
<organism evidence="11 12">
    <name type="scientific">Anopheles melas</name>
    <dbReference type="NCBI Taxonomy" id="34690"/>
    <lineage>
        <taxon>Eukaryota</taxon>
        <taxon>Metazoa</taxon>
        <taxon>Ecdysozoa</taxon>
        <taxon>Arthropoda</taxon>
        <taxon>Hexapoda</taxon>
        <taxon>Insecta</taxon>
        <taxon>Pterygota</taxon>
        <taxon>Neoptera</taxon>
        <taxon>Endopterygota</taxon>
        <taxon>Diptera</taxon>
        <taxon>Nematocera</taxon>
        <taxon>Culicoidea</taxon>
        <taxon>Culicidae</taxon>
        <taxon>Anophelinae</taxon>
        <taxon>Anopheles</taxon>
    </lineage>
</organism>
<comment type="subcellular location">
    <subcellularLocation>
        <location evidence="1">Cell membrane</location>
        <topology evidence="1">Multi-pass membrane protein</topology>
    </subcellularLocation>
</comment>
<evidence type="ECO:0000256" key="6">
    <source>
        <dbReference type="ARBA" id="ARBA00022989"/>
    </source>
</evidence>
<evidence type="ECO:0000256" key="4">
    <source>
        <dbReference type="ARBA" id="ARBA00022692"/>
    </source>
</evidence>
<keyword evidence="2" id="KW-1003">Cell membrane</keyword>
<evidence type="ECO:0000313" key="12">
    <source>
        <dbReference type="Proteomes" id="UP000075902"/>
    </source>
</evidence>
<dbReference type="GO" id="GO:0005549">
    <property type="term" value="F:odorant binding"/>
    <property type="evidence" value="ECO:0007669"/>
    <property type="project" value="InterPro"/>
</dbReference>
<keyword evidence="5" id="KW-0552">Olfaction</keyword>
<dbReference type="GO" id="GO:0005886">
    <property type="term" value="C:plasma membrane"/>
    <property type="evidence" value="ECO:0007669"/>
    <property type="project" value="UniProtKB-SubCell"/>
</dbReference>
<feature type="transmembrane region" description="Helical" evidence="10">
    <location>
        <begin position="120"/>
        <end position="141"/>
    </location>
</feature>
<evidence type="ECO:0000256" key="2">
    <source>
        <dbReference type="ARBA" id="ARBA00022475"/>
    </source>
</evidence>
<evidence type="ECO:0000256" key="5">
    <source>
        <dbReference type="ARBA" id="ARBA00022725"/>
    </source>
</evidence>
<dbReference type="PANTHER" id="PTHR21137:SF35">
    <property type="entry name" value="ODORANT RECEPTOR 19A-RELATED"/>
    <property type="match status" value="1"/>
</dbReference>
<feature type="transmembrane region" description="Helical" evidence="10">
    <location>
        <begin position="365"/>
        <end position="386"/>
    </location>
</feature>
<evidence type="ECO:0000256" key="3">
    <source>
        <dbReference type="ARBA" id="ARBA00022606"/>
    </source>
</evidence>
<evidence type="ECO:0000256" key="10">
    <source>
        <dbReference type="SAM" id="Phobius"/>
    </source>
</evidence>
<evidence type="ECO:0000313" key="11">
    <source>
        <dbReference type="EnsemblMetazoa" id="AMEC015029-PA"/>
    </source>
</evidence>
<dbReference type="AlphaFoldDB" id="A0A182U6Y4"/>
<dbReference type="InterPro" id="IPR004117">
    <property type="entry name" value="7tm6_olfct_rcpt"/>
</dbReference>
<evidence type="ECO:0008006" key="13">
    <source>
        <dbReference type="Google" id="ProtNLM"/>
    </source>
</evidence>
<sequence length="441" mass="50260">MGNESIQSIQYYPNLEESFYWLDNRSSVSGYAAFSAVALIVFAFASYNHVTKLLTLLSTIKYCSTLFHLVSISIDELNFLSGLTQETTRFGTINFLNLFIYIAAVLVPKVYFPYPNTEAMIRGLSELIFFTNVYVGFFCFISQHRHYRDLLNAIDSFVDVVYPTATHPSDSPSEQILIKFNVKIQKLSVAFCWYIAVTATFYWLAPCLMTYRSIYMASVCVENGSAQSIQYYPNLEESFYWLDNRSSVYGYATFSIVALLVFTVASYNNATKLLTILTTIKYCNTLLQLVIIEVDNLNHVSSNAIDRELKQVIQLHQRAVRCVALLNQTLSFVMTVQLALCILTWCFTLLYILTVGLDVTGMNGLLIMFNMTLEMFGYCFFCTELATTGTLIARQSYEFQWEEHDPKIQKMISTIVARSQLPLRITACGFITVNVELFAKL</sequence>
<keyword evidence="3" id="KW-0716">Sensory transduction</keyword>
<evidence type="ECO:0000256" key="9">
    <source>
        <dbReference type="ARBA" id="ARBA00023224"/>
    </source>
</evidence>
<feature type="transmembrane region" description="Helical" evidence="10">
    <location>
        <begin position="330"/>
        <end position="353"/>
    </location>
</feature>
<feature type="transmembrane region" description="Helical" evidence="10">
    <location>
        <begin position="248"/>
        <end position="267"/>
    </location>
</feature>
<evidence type="ECO:0000256" key="8">
    <source>
        <dbReference type="ARBA" id="ARBA00023170"/>
    </source>
</evidence>
<keyword evidence="7 10" id="KW-0472">Membrane</keyword>